<dbReference type="AlphaFoldDB" id="I2GGC3"/>
<dbReference type="PANTHER" id="PTHR42693:SF53">
    <property type="entry name" value="ENDO-4-O-SULFATASE"/>
    <property type="match status" value="1"/>
</dbReference>
<comment type="similarity">
    <text evidence="1">Belongs to the sulfatase family.</text>
</comment>
<dbReference type="InterPro" id="IPR024607">
    <property type="entry name" value="Sulfatase_CS"/>
</dbReference>
<evidence type="ECO:0000259" key="6">
    <source>
        <dbReference type="Pfam" id="PF00884"/>
    </source>
</evidence>
<protein>
    <submittedName>
        <fullName evidence="7">N-sulphoglucosamine sulphohydrolase</fullName>
        <ecNumber evidence="7">3.10.1.1</ecNumber>
    </submittedName>
</protein>
<dbReference type="InterPro" id="IPR050738">
    <property type="entry name" value="Sulfatase"/>
</dbReference>
<dbReference type="OrthoDB" id="9789742at2"/>
<dbReference type="GO" id="GO:0046872">
    <property type="term" value="F:metal ion binding"/>
    <property type="evidence" value="ECO:0007669"/>
    <property type="project" value="UniProtKB-KW"/>
</dbReference>
<keyword evidence="4" id="KW-0106">Calcium</keyword>
<keyword evidence="2" id="KW-0479">Metal-binding</keyword>
<evidence type="ECO:0000256" key="3">
    <source>
        <dbReference type="ARBA" id="ARBA00022801"/>
    </source>
</evidence>
<dbReference type="GO" id="GO:0016250">
    <property type="term" value="F:N-sulfoglucosamine sulfohydrolase activity"/>
    <property type="evidence" value="ECO:0007669"/>
    <property type="project" value="UniProtKB-EC"/>
</dbReference>
<name>I2GGC3_9BACT</name>
<dbReference type="SUPFAM" id="SSF53649">
    <property type="entry name" value="Alkaline phosphatase-like"/>
    <property type="match status" value="1"/>
</dbReference>
<sequence length="552" mass="62928">MTFRHRFLLLLVTAAALVSGWAIEKAPERRDAGSAPTVPPNILWISCEDMSPRLGCYGDTTIPTPNIDRLAREGIRFTNAFCTAGVCAPSRNAIITGMYQTSTGGHNMRTQYDTYPAKTGLPKEYSVVMAPEVKAFPEFLRAAGYYATNNVKTDYQFEAPPTVWDEVSNKAYWKNRPDNRPFFAVFNNTVTHESQVWQRKDLPLRADPARIKVPPYYPDTKTVRQDMARFYSNIRDMDDWVGDILKQLETDGLLDKTIIFFWSDHGDGLPFVKREIYDRGLRVPLIVRFADGRFAGTTRDELISMIDLAPTVLTLAGLTPPTYMQGRAFLDPQTGRRPATGQPRRYVFGARDRLDSEYDRVRTVHDGRYQYVRNFFPDRPLYMDIAFRKQQPMMAELLQLRDAGKLNPTQMLWFRPNKPAEELYDLTTDPYELTNLAEKPAYAGHLKRLRKEMDKWLTETNDLGKIPEKELVQQMWQGADKPPVTAAPQATRSGDKVALSCSTPGASIAYRIGDSKSWQVYTKPIDIPRQQYMTAVAMRIGYTRSPEVPVTP</sequence>
<keyword evidence="8" id="KW-1185">Reference proteome</keyword>
<feature type="signal peptide" evidence="5">
    <location>
        <begin position="1"/>
        <end position="24"/>
    </location>
</feature>
<evidence type="ECO:0000313" key="7">
    <source>
        <dbReference type="EMBL" id="CCH52948.1"/>
    </source>
</evidence>
<dbReference type="STRING" id="1185876.BN8_01994"/>
<dbReference type="Proteomes" id="UP000009309">
    <property type="component" value="Unassembled WGS sequence"/>
</dbReference>
<dbReference type="PROSITE" id="PS00523">
    <property type="entry name" value="SULFATASE_1"/>
    <property type="match status" value="1"/>
</dbReference>
<evidence type="ECO:0000313" key="8">
    <source>
        <dbReference type="Proteomes" id="UP000009309"/>
    </source>
</evidence>
<proteinExistence type="inferred from homology"/>
<dbReference type="PANTHER" id="PTHR42693">
    <property type="entry name" value="ARYLSULFATASE FAMILY MEMBER"/>
    <property type="match status" value="1"/>
</dbReference>
<dbReference type="EMBL" id="CAIT01000006">
    <property type="protein sequence ID" value="CCH52948.1"/>
    <property type="molecule type" value="Genomic_DNA"/>
</dbReference>
<dbReference type="RefSeq" id="WP_009281532.1">
    <property type="nucleotide sequence ID" value="NZ_CAIT01000006.1"/>
</dbReference>
<dbReference type="Pfam" id="PF00884">
    <property type="entry name" value="Sulfatase"/>
    <property type="match status" value="1"/>
</dbReference>
<dbReference type="GO" id="GO:0004065">
    <property type="term" value="F:arylsulfatase activity"/>
    <property type="evidence" value="ECO:0007669"/>
    <property type="project" value="TreeGrafter"/>
</dbReference>
<evidence type="ECO:0000256" key="4">
    <source>
        <dbReference type="ARBA" id="ARBA00022837"/>
    </source>
</evidence>
<accession>I2GGC3</accession>
<evidence type="ECO:0000256" key="1">
    <source>
        <dbReference type="ARBA" id="ARBA00008779"/>
    </source>
</evidence>
<comment type="caution">
    <text evidence="7">The sequence shown here is derived from an EMBL/GenBank/DDBJ whole genome shotgun (WGS) entry which is preliminary data.</text>
</comment>
<gene>
    <name evidence="7" type="primary">atsG</name>
    <name evidence="7" type="ORF">BN8_01994</name>
</gene>
<keyword evidence="5" id="KW-0732">Signal</keyword>
<organism evidence="7 8">
    <name type="scientific">Fibrisoma limi BUZ 3</name>
    <dbReference type="NCBI Taxonomy" id="1185876"/>
    <lineage>
        <taxon>Bacteria</taxon>
        <taxon>Pseudomonadati</taxon>
        <taxon>Bacteroidota</taxon>
        <taxon>Cytophagia</taxon>
        <taxon>Cytophagales</taxon>
        <taxon>Spirosomataceae</taxon>
        <taxon>Fibrisoma</taxon>
    </lineage>
</organism>
<feature type="chain" id="PRO_5003659411" evidence="5">
    <location>
        <begin position="25"/>
        <end position="552"/>
    </location>
</feature>
<feature type="domain" description="Sulfatase N-terminal" evidence="6">
    <location>
        <begin position="40"/>
        <end position="317"/>
    </location>
</feature>
<dbReference type="Gene3D" id="3.40.720.10">
    <property type="entry name" value="Alkaline Phosphatase, subunit A"/>
    <property type="match status" value="1"/>
</dbReference>
<dbReference type="eggNOG" id="COG3119">
    <property type="taxonomic scope" value="Bacteria"/>
</dbReference>
<dbReference type="InterPro" id="IPR017850">
    <property type="entry name" value="Alkaline_phosphatase_core_sf"/>
</dbReference>
<evidence type="ECO:0000256" key="5">
    <source>
        <dbReference type="SAM" id="SignalP"/>
    </source>
</evidence>
<dbReference type="InterPro" id="IPR000917">
    <property type="entry name" value="Sulfatase_N"/>
</dbReference>
<keyword evidence="3 7" id="KW-0378">Hydrolase</keyword>
<reference evidence="7 8" key="1">
    <citation type="journal article" date="2012" name="J. Bacteriol.">
        <title>Genome Sequence of the Filamentous Bacterium Fibrisoma limi BUZ 3T.</title>
        <authorList>
            <person name="Filippini M."/>
            <person name="Qi W."/>
            <person name="Jaenicke S."/>
            <person name="Goesmann A."/>
            <person name="Smits T.H."/>
            <person name="Bagheri H.C."/>
        </authorList>
    </citation>
    <scope>NUCLEOTIDE SEQUENCE [LARGE SCALE GENOMIC DNA]</scope>
    <source>
        <strain evidence="8">BUZ 3T</strain>
    </source>
</reference>
<evidence type="ECO:0000256" key="2">
    <source>
        <dbReference type="ARBA" id="ARBA00022723"/>
    </source>
</evidence>
<dbReference type="CDD" id="cd16027">
    <property type="entry name" value="SGSH"/>
    <property type="match status" value="1"/>
</dbReference>
<dbReference type="EC" id="3.10.1.1" evidence="7"/>